<reference evidence="3" key="1">
    <citation type="submission" date="2023-01" db="EMBL/GenBank/DDBJ databases">
        <title>Key to firefly adult light organ development and bioluminescence: homeobox transcription factors regulate luciferase expression and transportation to peroxisome.</title>
        <authorList>
            <person name="Fu X."/>
        </authorList>
    </citation>
    <scope>NUCLEOTIDE SEQUENCE [LARGE SCALE GENOMIC DNA]</scope>
</reference>
<evidence type="ECO:0000313" key="3">
    <source>
        <dbReference type="Proteomes" id="UP001353858"/>
    </source>
</evidence>
<name>A0AAN7PGI9_9COLE</name>
<proteinExistence type="predicted"/>
<feature type="region of interest" description="Disordered" evidence="1">
    <location>
        <begin position="184"/>
        <end position="218"/>
    </location>
</feature>
<gene>
    <name evidence="2" type="ORF">RN001_001958</name>
</gene>
<accession>A0AAN7PGI9</accession>
<dbReference type="AlphaFoldDB" id="A0AAN7PGI9"/>
<sequence length="255" mass="28840">MEVNRLKQDELINELFIRGAPYGATVAENRTKLREAINKPVREDIHLPPDDELRTCSLKLADLQEDISKFDRQNACNEHERIHTRLLHVKGRLNRVSALNSEQKSFWLTLVQQHKQLCSALDVLVAPTTTSEAHIQTSTRTEPQEVLSLLDMSEEALDEMLSIIPTQTESRNIPVDNLITLQENERPTPVAASSPSRNAFRSTVGRPDQQAVNSPQRRKISGNVAADMAANMLPLINIKSGIEDRRRRHLFITSD</sequence>
<keyword evidence="3" id="KW-1185">Reference proteome</keyword>
<organism evidence="2 3">
    <name type="scientific">Aquatica leii</name>
    <dbReference type="NCBI Taxonomy" id="1421715"/>
    <lineage>
        <taxon>Eukaryota</taxon>
        <taxon>Metazoa</taxon>
        <taxon>Ecdysozoa</taxon>
        <taxon>Arthropoda</taxon>
        <taxon>Hexapoda</taxon>
        <taxon>Insecta</taxon>
        <taxon>Pterygota</taxon>
        <taxon>Neoptera</taxon>
        <taxon>Endopterygota</taxon>
        <taxon>Coleoptera</taxon>
        <taxon>Polyphaga</taxon>
        <taxon>Elateriformia</taxon>
        <taxon>Elateroidea</taxon>
        <taxon>Lampyridae</taxon>
        <taxon>Luciolinae</taxon>
        <taxon>Aquatica</taxon>
    </lineage>
</organism>
<comment type="caution">
    <text evidence="2">The sequence shown here is derived from an EMBL/GenBank/DDBJ whole genome shotgun (WGS) entry which is preliminary data.</text>
</comment>
<feature type="compositionally biased region" description="Polar residues" evidence="1">
    <location>
        <begin position="191"/>
        <end position="201"/>
    </location>
</feature>
<dbReference type="Proteomes" id="UP001353858">
    <property type="component" value="Unassembled WGS sequence"/>
</dbReference>
<dbReference type="EMBL" id="JARPUR010000001">
    <property type="protein sequence ID" value="KAK4885687.1"/>
    <property type="molecule type" value="Genomic_DNA"/>
</dbReference>
<protein>
    <submittedName>
        <fullName evidence="2">Uncharacterized protein</fullName>
    </submittedName>
</protein>
<evidence type="ECO:0000313" key="2">
    <source>
        <dbReference type="EMBL" id="KAK4885687.1"/>
    </source>
</evidence>
<evidence type="ECO:0000256" key="1">
    <source>
        <dbReference type="SAM" id="MobiDB-lite"/>
    </source>
</evidence>